<feature type="compositionally biased region" description="Basic and acidic residues" evidence="1">
    <location>
        <begin position="589"/>
        <end position="605"/>
    </location>
</feature>
<dbReference type="Gene3D" id="2.30.30.750">
    <property type="match status" value="1"/>
</dbReference>
<evidence type="ECO:0000256" key="1">
    <source>
        <dbReference type="SAM" id="MobiDB-lite"/>
    </source>
</evidence>
<protein>
    <submittedName>
        <fullName evidence="3">5'-3' exoribonuclease 1</fullName>
    </submittedName>
</protein>
<dbReference type="AlphaFoldDB" id="A0A2B4S3X6"/>
<feature type="region of interest" description="Disordered" evidence="1">
    <location>
        <begin position="207"/>
        <end position="283"/>
    </location>
</feature>
<organism evidence="3 4">
    <name type="scientific">Stylophora pistillata</name>
    <name type="common">Smooth cauliflower coral</name>
    <dbReference type="NCBI Taxonomy" id="50429"/>
    <lineage>
        <taxon>Eukaryota</taxon>
        <taxon>Metazoa</taxon>
        <taxon>Cnidaria</taxon>
        <taxon>Anthozoa</taxon>
        <taxon>Hexacorallia</taxon>
        <taxon>Scleractinia</taxon>
        <taxon>Astrocoeniina</taxon>
        <taxon>Pocilloporidae</taxon>
        <taxon>Stylophora</taxon>
    </lineage>
</organism>
<accession>A0A2B4S3X6</accession>
<proteinExistence type="predicted"/>
<evidence type="ECO:0000313" key="4">
    <source>
        <dbReference type="Proteomes" id="UP000225706"/>
    </source>
</evidence>
<keyword evidence="4" id="KW-1185">Reference proteome</keyword>
<dbReference type="EMBL" id="LSMT01000206">
    <property type="protein sequence ID" value="PFX23480.1"/>
    <property type="molecule type" value="Genomic_DNA"/>
</dbReference>
<feature type="compositionally biased region" description="Polar residues" evidence="1">
    <location>
        <begin position="510"/>
        <end position="524"/>
    </location>
</feature>
<evidence type="ECO:0000313" key="3">
    <source>
        <dbReference type="EMBL" id="PFX23480.1"/>
    </source>
</evidence>
<dbReference type="InterPro" id="IPR047008">
    <property type="entry name" value="XRN1_SH3_sf"/>
</dbReference>
<feature type="region of interest" description="Disordered" evidence="1">
    <location>
        <begin position="297"/>
        <end position="322"/>
    </location>
</feature>
<comment type="caution">
    <text evidence="3">The sequence shown here is derived from an EMBL/GenBank/DDBJ whole genome shotgun (WGS) entry which is preliminary data.</text>
</comment>
<feature type="region of interest" description="Disordered" evidence="1">
    <location>
        <begin position="493"/>
        <end position="543"/>
    </location>
</feature>
<gene>
    <name evidence="3" type="primary">Xrn1</name>
    <name evidence="3" type="ORF">AWC38_SpisGene11975</name>
</gene>
<dbReference type="OrthoDB" id="372487at2759"/>
<feature type="compositionally biased region" description="Polar residues" evidence="1">
    <location>
        <begin position="533"/>
        <end position="543"/>
    </location>
</feature>
<feature type="compositionally biased region" description="Polar residues" evidence="1">
    <location>
        <begin position="163"/>
        <end position="190"/>
    </location>
</feature>
<dbReference type="Pfam" id="PF18129">
    <property type="entry name" value="SH3_12"/>
    <property type="match status" value="1"/>
</dbReference>
<feature type="region of interest" description="Disordered" evidence="1">
    <location>
        <begin position="161"/>
        <end position="193"/>
    </location>
</feature>
<dbReference type="Proteomes" id="UP000225706">
    <property type="component" value="Unassembled WGS sequence"/>
</dbReference>
<dbReference type="InterPro" id="IPR041385">
    <property type="entry name" value="SH3_12"/>
</dbReference>
<feature type="domain" description="5'-3' exoribonuclease 1 SH3-like" evidence="2">
    <location>
        <begin position="77"/>
        <end position="147"/>
    </location>
</feature>
<feature type="compositionally biased region" description="Polar residues" evidence="1">
    <location>
        <begin position="207"/>
        <end position="229"/>
    </location>
</feature>
<feature type="compositionally biased region" description="Low complexity" evidence="1">
    <location>
        <begin position="573"/>
        <end position="584"/>
    </location>
</feature>
<feature type="compositionally biased region" description="Basic and acidic residues" evidence="1">
    <location>
        <begin position="248"/>
        <end position="259"/>
    </location>
</feature>
<name>A0A2B4S3X6_STYPI</name>
<feature type="compositionally biased region" description="Basic and acidic residues" evidence="1">
    <location>
        <begin position="309"/>
        <end position="322"/>
    </location>
</feature>
<feature type="region of interest" description="Disordered" evidence="1">
    <location>
        <begin position="568"/>
        <end position="613"/>
    </location>
</feature>
<dbReference type="STRING" id="50429.A0A2B4S3X6"/>
<reference evidence="4" key="1">
    <citation type="journal article" date="2017" name="bioRxiv">
        <title>Comparative analysis of the genomes of Stylophora pistillata and Acropora digitifera provides evidence for extensive differences between species of corals.</title>
        <authorList>
            <person name="Voolstra C.R."/>
            <person name="Li Y."/>
            <person name="Liew Y.J."/>
            <person name="Baumgarten S."/>
            <person name="Zoccola D."/>
            <person name="Flot J.-F."/>
            <person name="Tambutte S."/>
            <person name="Allemand D."/>
            <person name="Aranda M."/>
        </authorList>
    </citation>
    <scope>NUCLEOTIDE SEQUENCE [LARGE SCALE GENOMIC DNA]</scope>
</reference>
<feature type="compositionally biased region" description="Polar residues" evidence="1">
    <location>
        <begin position="273"/>
        <end position="283"/>
    </location>
</feature>
<sequence length="674" mass="73443">MSPNDRCFTKDLDEDEKGSELLSEIQDWLKTVPSFQLEPVKCGSISLDDPVVEAIEQVVLSTKPSDHQGAVLPDNDAKFELFDRVVNVKLNVAVPFGLRGTIIGIHEGPSSSDVLYEIIFDEPFLSGLALRCSSKNVFLLEAVALINISYGERCEAKKVEGKSGSNASFGTNLGSSPQLNKESKGSQCKSADSRLDSSGILGYSNAFNNQRTVSQRNGPPKSATSSTTLRIPGIQGRGSSQAQVNISKKIDRTVSERNTPDLTPPGIPKVADISTNQSSNSPSEFADMWKELKLKENSPGAFDLPGNSPEHKSNDKVQDTKESEVLIKEGTRALRELLQIGKAQEPKIDKQLDRPEQKNLTGKHLTVDELFRSHSSAQRTMQPFPLVTLPYHTRSSPSLALFAWCRSSGLPPPYYHHTPAAEGVIAVVELANGFKFTGSVCSDHVEAMDSASSVALFQLPRIMPNIPGPRQLVPQHQFSPVFFSSPPNPVTPQTFAGLAPLPSQKPLRQLSPQSQPCTLSTRSQDPPKREGPQSAQQRKSGTLNSSAVPFIPLQASYFFDVIPYRGVSRRSSSRSQSSPITSQQTAVKETPESSKLDGSRQKDQSQDIEYQGTGEILPRNLCSELSANNVTAQSDLPETNSLFVNKTDKAGIPLKRTSISSKRLLAPSFFSKKS</sequence>
<evidence type="ECO:0000259" key="2">
    <source>
        <dbReference type="Pfam" id="PF18129"/>
    </source>
</evidence>
<feature type="compositionally biased region" description="Polar residues" evidence="1">
    <location>
        <begin position="237"/>
        <end position="246"/>
    </location>
</feature>